<organism evidence="6 7">
    <name type="scientific">Georgenia deserti</name>
    <dbReference type="NCBI Taxonomy" id="2093781"/>
    <lineage>
        <taxon>Bacteria</taxon>
        <taxon>Bacillati</taxon>
        <taxon>Actinomycetota</taxon>
        <taxon>Actinomycetes</taxon>
        <taxon>Micrococcales</taxon>
        <taxon>Bogoriellaceae</taxon>
        <taxon>Georgenia</taxon>
    </lineage>
</organism>
<dbReference type="SUPFAM" id="SSF50249">
    <property type="entry name" value="Nucleic acid-binding proteins"/>
    <property type="match status" value="1"/>
</dbReference>
<dbReference type="Pfam" id="PF05958">
    <property type="entry name" value="tRNA_U5-meth_tr"/>
    <property type="match status" value="1"/>
</dbReference>
<dbReference type="RefSeq" id="WP_388008776.1">
    <property type="nucleotide sequence ID" value="NZ_JBHUEE010000008.1"/>
</dbReference>
<proteinExistence type="inferred from homology"/>
<dbReference type="EMBL" id="JBHUEE010000008">
    <property type="protein sequence ID" value="MFD1719126.1"/>
    <property type="molecule type" value="Genomic_DNA"/>
</dbReference>
<keyword evidence="2 4" id="KW-0808">Transferase</keyword>
<evidence type="ECO:0000259" key="5">
    <source>
        <dbReference type="PROSITE" id="PS50926"/>
    </source>
</evidence>
<dbReference type="InterPro" id="IPR002792">
    <property type="entry name" value="TRAM_dom"/>
</dbReference>
<feature type="binding site" evidence="4">
    <location>
        <position position="312"/>
    </location>
    <ligand>
        <name>S-adenosyl-L-methionine</name>
        <dbReference type="ChEBI" id="CHEBI:59789"/>
    </ligand>
</feature>
<comment type="similarity">
    <text evidence="4">Belongs to the class I-like SAM-binding methyltransferase superfamily. RNA M5U methyltransferase family.</text>
</comment>
<protein>
    <submittedName>
        <fullName evidence="6">Class I SAM-dependent RNA methyltransferase</fullName>
        <ecNumber evidence="6">2.1.1.-</ecNumber>
    </submittedName>
</protein>
<name>A0ABW4LAK5_9MICO</name>
<accession>A0ABW4LAK5</accession>
<dbReference type="InterPro" id="IPR030391">
    <property type="entry name" value="MeTrfase_TrmA_CS"/>
</dbReference>
<dbReference type="PANTHER" id="PTHR11061:SF30">
    <property type="entry name" value="TRNA (URACIL(54)-C(5))-METHYLTRANSFERASE"/>
    <property type="match status" value="1"/>
</dbReference>
<dbReference type="PANTHER" id="PTHR11061">
    <property type="entry name" value="RNA M5U METHYLTRANSFERASE"/>
    <property type="match status" value="1"/>
</dbReference>
<sequence length="449" mass="47751">MSPDDPAHPVVEVGPPAHGGHCVARLDGRVVFVRHAAPGERVRLAVTERRATFWRADAVEVLSPSPDRVPSVWPESGPGGVGGGELAHLALPAQREWKRRVLADTLRRIGGEAIADDVAALAGEDDAVPPVEPVGQDEARGGLRTRTRIDLTVTEDGRAGMYRQRSHEVLPIEHMPLAHEAIDDLGLLGERSPWRHRWRPGARVEAIAPSAGEPLVLVDGEPPARKRSRSALPRRNVREIVDSAVGRLTYRVSGSGFWQVHRDAPHVLVDLVLAAAGDLDGARVVELYSGSGLLTLPLVRAVGHAGTVVSLEGDAAAVRDARRNLHDHPTALLRHGRVDPAAVREVGETVAGARTGSAGPDVVVLDPPRAGAGADVVTAMCDLRPGRVVLVACDPAALARDLAAAREHGYVLESLRPLDLFPHTHHIEAVAALVPVGHDAASRTILTSR</sequence>
<feature type="binding site" evidence="4">
    <location>
        <position position="366"/>
    </location>
    <ligand>
        <name>S-adenosyl-L-methionine</name>
        <dbReference type="ChEBI" id="CHEBI:59789"/>
    </ligand>
</feature>
<dbReference type="Gene3D" id="3.40.50.150">
    <property type="entry name" value="Vaccinia Virus protein VP39"/>
    <property type="match status" value="1"/>
</dbReference>
<evidence type="ECO:0000256" key="4">
    <source>
        <dbReference type="PROSITE-ProRule" id="PRU01024"/>
    </source>
</evidence>
<feature type="active site" description="Nucleophile" evidence="4">
    <location>
        <position position="393"/>
    </location>
</feature>
<evidence type="ECO:0000313" key="6">
    <source>
        <dbReference type="EMBL" id="MFD1719126.1"/>
    </source>
</evidence>
<evidence type="ECO:0000256" key="3">
    <source>
        <dbReference type="ARBA" id="ARBA00022691"/>
    </source>
</evidence>
<dbReference type="SUPFAM" id="SSF53335">
    <property type="entry name" value="S-adenosyl-L-methionine-dependent methyltransferases"/>
    <property type="match status" value="1"/>
</dbReference>
<evidence type="ECO:0000256" key="1">
    <source>
        <dbReference type="ARBA" id="ARBA00022603"/>
    </source>
</evidence>
<dbReference type="EC" id="2.1.1.-" evidence="6"/>
<dbReference type="InterPro" id="IPR010280">
    <property type="entry name" value="U5_MeTrfase_fam"/>
</dbReference>
<feature type="domain" description="TRAM" evidence="5">
    <location>
        <begin position="1"/>
        <end position="60"/>
    </location>
</feature>
<feature type="binding site" evidence="4">
    <location>
        <position position="259"/>
    </location>
    <ligand>
        <name>S-adenosyl-L-methionine</name>
        <dbReference type="ChEBI" id="CHEBI:59789"/>
    </ligand>
</feature>
<keyword evidence="3 4" id="KW-0949">S-adenosyl-L-methionine</keyword>
<evidence type="ECO:0000256" key="2">
    <source>
        <dbReference type="ARBA" id="ARBA00022679"/>
    </source>
</evidence>
<gene>
    <name evidence="6" type="ORF">ACFSE6_14870</name>
</gene>
<dbReference type="GO" id="GO:0008168">
    <property type="term" value="F:methyltransferase activity"/>
    <property type="evidence" value="ECO:0007669"/>
    <property type="project" value="UniProtKB-KW"/>
</dbReference>
<reference evidence="7" key="1">
    <citation type="journal article" date="2019" name="Int. J. Syst. Evol. Microbiol.">
        <title>The Global Catalogue of Microorganisms (GCM) 10K type strain sequencing project: providing services to taxonomists for standard genome sequencing and annotation.</title>
        <authorList>
            <consortium name="The Broad Institute Genomics Platform"/>
            <consortium name="The Broad Institute Genome Sequencing Center for Infectious Disease"/>
            <person name="Wu L."/>
            <person name="Ma J."/>
        </authorList>
    </citation>
    <scope>NUCLEOTIDE SEQUENCE [LARGE SCALE GENOMIC DNA]</scope>
    <source>
        <strain evidence="7">JCM 17130</strain>
    </source>
</reference>
<dbReference type="PROSITE" id="PS01231">
    <property type="entry name" value="TRMA_2"/>
    <property type="match status" value="1"/>
</dbReference>
<feature type="binding site" evidence="4">
    <location>
        <position position="288"/>
    </location>
    <ligand>
        <name>S-adenosyl-L-methionine</name>
        <dbReference type="ChEBI" id="CHEBI:59789"/>
    </ligand>
</feature>
<keyword evidence="1 4" id="KW-0489">Methyltransferase</keyword>
<dbReference type="PROSITE" id="PS50926">
    <property type="entry name" value="TRAM"/>
    <property type="match status" value="1"/>
</dbReference>
<dbReference type="Pfam" id="PF01938">
    <property type="entry name" value="TRAM"/>
    <property type="match status" value="1"/>
</dbReference>
<dbReference type="Gene3D" id="2.40.50.140">
    <property type="entry name" value="Nucleic acid-binding proteins"/>
    <property type="match status" value="1"/>
</dbReference>
<dbReference type="InterPro" id="IPR012340">
    <property type="entry name" value="NA-bd_OB-fold"/>
</dbReference>
<comment type="caution">
    <text evidence="6">The sequence shown here is derived from an EMBL/GenBank/DDBJ whole genome shotgun (WGS) entry which is preliminary data.</text>
</comment>
<evidence type="ECO:0000313" key="7">
    <source>
        <dbReference type="Proteomes" id="UP001597277"/>
    </source>
</evidence>
<keyword evidence="7" id="KW-1185">Reference proteome</keyword>
<dbReference type="PROSITE" id="PS51687">
    <property type="entry name" value="SAM_MT_RNA_M5U"/>
    <property type="match status" value="1"/>
</dbReference>
<dbReference type="GO" id="GO:0032259">
    <property type="term" value="P:methylation"/>
    <property type="evidence" value="ECO:0007669"/>
    <property type="project" value="UniProtKB-KW"/>
</dbReference>
<dbReference type="Proteomes" id="UP001597277">
    <property type="component" value="Unassembled WGS sequence"/>
</dbReference>
<dbReference type="Gene3D" id="2.40.50.1070">
    <property type="match status" value="1"/>
</dbReference>
<dbReference type="InterPro" id="IPR029063">
    <property type="entry name" value="SAM-dependent_MTases_sf"/>
</dbReference>